<dbReference type="Proteomes" id="UP000053801">
    <property type="component" value="Chromosome"/>
</dbReference>
<feature type="transmembrane region" description="Helical" evidence="1">
    <location>
        <begin position="12"/>
        <end position="36"/>
    </location>
</feature>
<organism evidence="2 3">
    <name type="scientific">Anaplasma phagocytophilum str. Norway variant2</name>
    <dbReference type="NCBI Taxonomy" id="1392507"/>
    <lineage>
        <taxon>Bacteria</taxon>
        <taxon>Pseudomonadati</taxon>
        <taxon>Pseudomonadota</taxon>
        <taxon>Alphaproteobacteria</taxon>
        <taxon>Rickettsiales</taxon>
        <taxon>Anaplasmataceae</taxon>
        <taxon>Anaplasma</taxon>
        <taxon>phagocytophilum group</taxon>
    </lineage>
</organism>
<evidence type="ECO:0000256" key="1">
    <source>
        <dbReference type="SAM" id="Phobius"/>
    </source>
</evidence>
<accession>A0A168H7E7</accession>
<sequence>MYSAHPGISQSICIVVSRAVVMMYANLIVIYLLYIYESSTSKCVSKKIFPLWKTFIIDLKRYLCVRAYLLCIAKVRAW</sequence>
<evidence type="ECO:0000313" key="2">
    <source>
        <dbReference type="EMBL" id="ANC34092.1"/>
    </source>
</evidence>
<reference evidence="2 3" key="1">
    <citation type="journal article" date="2013" name="Pathogens">
        <title>An Emerging Tick-Borne Disease of Humans Is Caused by a Subset of Strains with Conserved Genome Structure.</title>
        <authorList>
            <person name="Barbet A.F."/>
            <person name="Al-Khedery B."/>
            <person name="Stuen S."/>
            <person name="Granquist E.G."/>
            <person name="Felsheim R.F."/>
            <person name="Munderloh U.G."/>
        </authorList>
    </citation>
    <scope>NUCLEOTIDE SEQUENCE [LARGE SCALE GENOMIC DNA]</scope>
    <source>
        <strain evidence="2 3">Norway variant2</strain>
    </source>
</reference>
<dbReference type="AlphaFoldDB" id="A0A168H7E7"/>
<keyword evidence="1" id="KW-1133">Transmembrane helix</keyword>
<gene>
    <name evidence="2" type="ORF">P029_01580</name>
</gene>
<name>A0A168H7E7_ANAPH</name>
<reference evidence="2 3" key="2">
    <citation type="journal article" date="2014" name="Pathogens">
        <title>Comparative Genomics Identifies a Potential Marker of Human-Virulent Anaplasma phagocytophilum.</title>
        <authorList>
            <person name="Al-Khedery B."/>
            <person name="Barbet A.F."/>
        </authorList>
    </citation>
    <scope>NUCLEOTIDE SEQUENCE [LARGE SCALE GENOMIC DNA]</scope>
    <source>
        <strain evidence="2 3">Norway variant2</strain>
    </source>
</reference>
<dbReference type="EMBL" id="CP015376">
    <property type="protein sequence ID" value="ANC34092.1"/>
    <property type="molecule type" value="Genomic_DNA"/>
</dbReference>
<protein>
    <submittedName>
        <fullName evidence="2">Uncharacterized protein</fullName>
    </submittedName>
</protein>
<evidence type="ECO:0000313" key="3">
    <source>
        <dbReference type="Proteomes" id="UP000053801"/>
    </source>
</evidence>
<proteinExistence type="predicted"/>
<keyword evidence="1" id="KW-0472">Membrane</keyword>
<keyword evidence="1" id="KW-0812">Transmembrane</keyword>